<dbReference type="EMBL" id="QMFB01000020">
    <property type="protein sequence ID" value="RAV16748.1"/>
    <property type="molecule type" value="Genomic_DNA"/>
</dbReference>
<feature type="transmembrane region" description="Helical" evidence="1">
    <location>
        <begin position="93"/>
        <end position="112"/>
    </location>
</feature>
<dbReference type="AlphaFoldDB" id="A0A329MAU5"/>
<accession>A0A329MAU5</accession>
<organism evidence="2 3">
    <name type="scientific">Paenibacillus contaminans</name>
    <dbReference type="NCBI Taxonomy" id="450362"/>
    <lineage>
        <taxon>Bacteria</taxon>
        <taxon>Bacillati</taxon>
        <taxon>Bacillota</taxon>
        <taxon>Bacilli</taxon>
        <taxon>Bacillales</taxon>
        <taxon>Paenibacillaceae</taxon>
        <taxon>Paenibacillus</taxon>
    </lineage>
</organism>
<sequence>MEKGYHQKISTQQIVQGPAQQQVNVYEFDHNNVFEMSKPFTGAMPTYQAPVAMPTYQAPMAMPTYQAPVAAAPVYAKPYHHHHHHHCPPKSCGGGYTTTGVILVLFILLVIVSRARGL</sequence>
<keyword evidence="1" id="KW-1133">Transmembrane helix</keyword>
<keyword evidence="1" id="KW-0472">Membrane</keyword>
<comment type="caution">
    <text evidence="2">The sequence shown here is derived from an EMBL/GenBank/DDBJ whole genome shotgun (WGS) entry which is preliminary data.</text>
</comment>
<keyword evidence="3" id="KW-1185">Reference proteome</keyword>
<evidence type="ECO:0000313" key="3">
    <source>
        <dbReference type="Proteomes" id="UP000250369"/>
    </source>
</evidence>
<evidence type="ECO:0000313" key="2">
    <source>
        <dbReference type="EMBL" id="RAV16748.1"/>
    </source>
</evidence>
<evidence type="ECO:0008006" key="4">
    <source>
        <dbReference type="Google" id="ProtNLM"/>
    </source>
</evidence>
<reference evidence="2 3" key="1">
    <citation type="journal article" date="2009" name="Int. J. Syst. Evol. Microbiol.">
        <title>Paenibacillus contaminans sp. nov., isolated from a contaminated laboratory plate.</title>
        <authorList>
            <person name="Chou J.H."/>
            <person name="Lee J.H."/>
            <person name="Lin M.C."/>
            <person name="Chang P.S."/>
            <person name="Arun A.B."/>
            <person name="Young C.C."/>
            <person name="Chen W.M."/>
        </authorList>
    </citation>
    <scope>NUCLEOTIDE SEQUENCE [LARGE SCALE GENOMIC DNA]</scope>
    <source>
        <strain evidence="2 3">CKOBP-6</strain>
    </source>
</reference>
<name>A0A329MAU5_9BACL</name>
<protein>
    <recommendedName>
        <fullName evidence="4">Sporulation protein YjcZ</fullName>
    </recommendedName>
</protein>
<gene>
    <name evidence="2" type="ORF">DQG23_28350</name>
</gene>
<dbReference type="Proteomes" id="UP000250369">
    <property type="component" value="Unassembled WGS sequence"/>
</dbReference>
<proteinExistence type="predicted"/>
<evidence type="ECO:0000256" key="1">
    <source>
        <dbReference type="SAM" id="Phobius"/>
    </source>
</evidence>
<keyword evidence="1" id="KW-0812">Transmembrane</keyword>